<dbReference type="InterPro" id="IPR036227">
    <property type="entry name" value="Ribosomal_uL15/eL18_sf"/>
</dbReference>
<evidence type="ECO:0000313" key="9">
    <source>
        <dbReference type="Proteomes" id="UP000229054"/>
    </source>
</evidence>
<protein>
    <recommendedName>
        <fullName evidence="4">Large ribosomal subunit protein uL15</fullName>
    </recommendedName>
</protein>
<evidence type="ECO:0000313" key="8">
    <source>
        <dbReference type="EMBL" id="PIP22202.1"/>
    </source>
</evidence>
<dbReference type="InterPro" id="IPR021131">
    <property type="entry name" value="Ribosomal_uL15/eL18"/>
</dbReference>
<evidence type="ECO:0000256" key="6">
    <source>
        <dbReference type="SAM" id="MobiDB-lite"/>
    </source>
</evidence>
<comment type="similarity">
    <text evidence="1 4 5">Belongs to the universal ribosomal protein uL15 family.</text>
</comment>
<comment type="caution">
    <text evidence="8">The sequence shown here is derived from an EMBL/GenBank/DDBJ whole genome shotgun (WGS) entry which is preliminary data.</text>
</comment>
<evidence type="ECO:0000256" key="4">
    <source>
        <dbReference type="HAMAP-Rule" id="MF_01341"/>
    </source>
</evidence>
<evidence type="ECO:0000256" key="5">
    <source>
        <dbReference type="RuleBase" id="RU003888"/>
    </source>
</evidence>
<feature type="region of interest" description="Disordered" evidence="6">
    <location>
        <begin position="1"/>
        <end position="41"/>
    </location>
</feature>
<dbReference type="Proteomes" id="UP000229054">
    <property type="component" value="Unassembled WGS sequence"/>
</dbReference>
<organism evidence="8 9">
    <name type="scientific">Candidatus Nealsonbacteria bacterium CG23_combo_of_CG06-09_8_20_14_all_39_25</name>
    <dbReference type="NCBI Taxonomy" id="1974723"/>
    <lineage>
        <taxon>Bacteria</taxon>
        <taxon>Candidatus Nealsoniibacteriota</taxon>
    </lineage>
</organism>
<dbReference type="Gene3D" id="3.100.10.10">
    <property type="match status" value="1"/>
</dbReference>
<dbReference type="EMBL" id="PCRN01000067">
    <property type="protein sequence ID" value="PIP22202.1"/>
    <property type="molecule type" value="Genomic_DNA"/>
</dbReference>
<comment type="subunit">
    <text evidence="4">Part of the 50S ribosomal subunit.</text>
</comment>
<feature type="compositionally biased region" description="Basic residues" evidence="6">
    <location>
        <begin position="9"/>
        <end position="23"/>
    </location>
</feature>
<feature type="domain" description="Large ribosomal subunit protein uL15/eL18" evidence="7">
    <location>
        <begin position="76"/>
        <end position="146"/>
    </location>
</feature>
<dbReference type="PANTHER" id="PTHR12934">
    <property type="entry name" value="50S RIBOSOMAL PROTEIN L15"/>
    <property type="match status" value="1"/>
</dbReference>
<keyword evidence="2 4" id="KW-0689">Ribosomal protein</keyword>
<gene>
    <name evidence="4" type="primary">rplO</name>
    <name evidence="8" type="ORF">COX38_01940</name>
</gene>
<dbReference type="InterPro" id="IPR001196">
    <property type="entry name" value="Ribosomal_uL15_CS"/>
</dbReference>
<proteinExistence type="inferred from homology"/>
<dbReference type="PANTHER" id="PTHR12934:SF11">
    <property type="entry name" value="LARGE RIBOSOMAL SUBUNIT PROTEIN UL15M"/>
    <property type="match status" value="1"/>
</dbReference>
<comment type="function">
    <text evidence="4">Binds to the 23S rRNA.</text>
</comment>
<keyword evidence="3 4" id="KW-0687">Ribonucleoprotein</keyword>
<evidence type="ECO:0000259" key="7">
    <source>
        <dbReference type="Pfam" id="PF00828"/>
    </source>
</evidence>
<reference evidence="8 9" key="1">
    <citation type="submission" date="2017-09" db="EMBL/GenBank/DDBJ databases">
        <title>Depth-based differentiation of microbial function through sediment-hosted aquifers and enrichment of novel symbionts in the deep terrestrial subsurface.</title>
        <authorList>
            <person name="Probst A.J."/>
            <person name="Ladd B."/>
            <person name="Jarett J.K."/>
            <person name="Geller-Mcgrath D.E."/>
            <person name="Sieber C.M."/>
            <person name="Emerson J.B."/>
            <person name="Anantharaman K."/>
            <person name="Thomas B.C."/>
            <person name="Malmstrom R."/>
            <person name="Stieglmeier M."/>
            <person name="Klingl A."/>
            <person name="Woyke T."/>
            <person name="Ryan C.M."/>
            <person name="Banfield J.F."/>
        </authorList>
    </citation>
    <scope>NUCLEOTIDE SEQUENCE [LARGE SCALE GENOMIC DNA]</scope>
    <source>
        <strain evidence="8">CG23_combo_of_CG06-09_8_20_14_all_39_25</strain>
    </source>
</reference>
<dbReference type="GO" id="GO:0022625">
    <property type="term" value="C:cytosolic large ribosomal subunit"/>
    <property type="evidence" value="ECO:0007669"/>
    <property type="project" value="TreeGrafter"/>
</dbReference>
<evidence type="ECO:0000256" key="3">
    <source>
        <dbReference type="ARBA" id="ARBA00023274"/>
    </source>
</evidence>
<dbReference type="Pfam" id="PF00828">
    <property type="entry name" value="Ribosomal_L27A"/>
    <property type="match status" value="1"/>
</dbReference>
<keyword evidence="4" id="KW-0694">RNA-binding</keyword>
<name>A0A2G9YSQ3_9BACT</name>
<evidence type="ECO:0000256" key="1">
    <source>
        <dbReference type="ARBA" id="ARBA00007320"/>
    </source>
</evidence>
<dbReference type="HAMAP" id="MF_01341">
    <property type="entry name" value="Ribosomal_uL15"/>
    <property type="match status" value="1"/>
</dbReference>
<evidence type="ECO:0000256" key="2">
    <source>
        <dbReference type="ARBA" id="ARBA00022980"/>
    </source>
</evidence>
<dbReference type="GO" id="GO:0003735">
    <property type="term" value="F:structural constituent of ribosome"/>
    <property type="evidence" value="ECO:0007669"/>
    <property type="project" value="InterPro"/>
</dbReference>
<sequence>MQLHEIRPIHKPKKQKRIGRGGKRGTYSGRGIKGQKSRAGRRLQPVIRELIKRYPKLRGYRFKSSSQSQKSKTATLNLEVLEKKFQPEEKISPEILLEKKIVRRIKGRMPRVKILGKGKLTKALTIENCSVSRSAKEKIEKAGGTVK</sequence>
<dbReference type="SUPFAM" id="SSF52080">
    <property type="entry name" value="Ribosomal proteins L15p and L18e"/>
    <property type="match status" value="1"/>
</dbReference>
<dbReference type="InterPro" id="IPR030878">
    <property type="entry name" value="Ribosomal_uL15"/>
</dbReference>
<dbReference type="AlphaFoldDB" id="A0A2G9YSQ3"/>
<accession>A0A2G9YSQ3</accession>
<dbReference type="PROSITE" id="PS00475">
    <property type="entry name" value="RIBOSOMAL_L15"/>
    <property type="match status" value="1"/>
</dbReference>
<keyword evidence="4" id="KW-0699">rRNA-binding</keyword>
<dbReference type="GO" id="GO:0006412">
    <property type="term" value="P:translation"/>
    <property type="evidence" value="ECO:0007669"/>
    <property type="project" value="UniProtKB-UniRule"/>
</dbReference>
<dbReference type="GO" id="GO:0019843">
    <property type="term" value="F:rRNA binding"/>
    <property type="evidence" value="ECO:0007669"/>
    <property type="project" value="UniProtKB-UniRule"/>
</dbReference>
<dbReference type="InterPro" id="IPR005749">
    <property type="entry name" value="Ribosomal_uL15_bac-type"/>
</dbReference>